<evidence type="ECO:0000313" key="2">
    <source>
        <dbReference type="EMBL" id="SMX24165.1"/>
    </source>
</evidence>
<protein>
    <submittedName>
        <fullName evidence="2">Bacterial SH3 domain protein</fullName>
    </submittedName>
</protein>
<dbReference type="InterPro" id="IPR010466">
    <property type="entry name" value="DUF1058"/>
</dbReference>
<accession>A0A238J1X2</accession>
<organism evidence="2 3">
    <name type="scientific">Boseongicola aestuarii</name>
    <dbReference type="NCBI Taxonomy" id="1470561"/>
    <lineage>
        <taxon>Bacteria</taxon>
        <taxon>Pseudomonadati</taxon>
        <taxon>Pseudomonadota</taxon>
        <taxon>Alphaproteobacteria</taxon>
        <taxon>Rhodobacterales</taxon>
        <taxon>Paracoccaceae</taxon>
        <taxon>Boseongicola</taxon>
    </lineage>
</organism>
<feature type="signal peptide" evidence="1">
    <location>
        <begin position="1"/>
        <end position="25"/>
    </location>
</feature>
<dbReference type="OrthoDB" id="9810773at2"/>
<keyword evidence="1" id="KW-0732">Signal</keyword>
<sequence>MTSGQNILRLAAGLCLAFVTAFSAAATERGPVTNLPMPRFVSLKAEEGNVRRGPSLSHRIDWVFTRRNMPLELTAEYGNWRRVRDRDGVGGWVHYSLLSGVRHVIIESDMTPMLIKPDPESPVNAMAESGVIARLMSCGLDWCRISAGGSSGWVEKRGLWGVRPDEIKD</sequence>
<dbReference type="Gene3D" id="2.30.30.40">
    <property type="entry name" value="SH3 Domains"/>
    <property type="match status" value="1"/>
</dbReference>
<evidence type="ECO:0000256" key="1">
    <source>
        <dbReference type="SAM" id="SignalP"/>
    </source>
</evidence>
<evidence type="ECO:0000313" key="3">
    <source>
        <dbReference type="Proteomes" id="UP000201838"/>
    </source>
</evidence>
<dbReference type="Proteomes" id="UP000201838">
    <property type="component" value="Unassembled WGS sequence"/>
</dbReference>
<name>A0A238J1X2_9RHOB</name>
<dbReference type="AlphaFoldDB" id="A0A238J1X2"/>
<proteinExistence type="predicted"/>
<feature type="chain" id="PRO_5012986169" evidence="1">
    <location>
        <begin position="26"/>
        <end position="169"/>
    </location>
</feature>
<gene>
    <name evidence="2" type="ORF">BOA8489_02288</name>
</gene>
<reference evidence="2 3" key="1">
    <citation type="submission" date="2017-05" db="EMBL/GenBank/DDBJ databases">
        <authorList>
            <person name="Song R."/>
            <person name="Chenine A.L."/>
            <person name="Ruprecht R.M."/>
        </authorList>
    </citation>
    <scope>NUCLEOTIDE SEQUENCE [LARGE SCALE GENOMIC DNA]</scope>
    <source>
        <strain evidence="2 3">CECT 8489</strain>
    </source>
</reference>
<keyword evidence="3" id="KW-1185">Reference proteome</keyword>
<dbReference type="RefSeq" id="WP_093974236.1">
    <property type="nucleotide sequence ID" value="NZ_FXXQ01000007.1"/>
</dbReference>
<dbReference type="Pfam" id="PF06347">
    <property type="entry name" value="SH3_4"/>
    <property type="match status" value="2"/>
</dbReference>
<dbReference type="EMBL" id="FXXQ01000007">
    <property type="protein sequence ID" value="SMX24165.1"/>
    <property type="molecule type" value="Genomic_DNA"/>
</dbReference>